<dbReference type="SUPFAM" id="SSF57625">
    <property type="entry name" value="Invertebrate chitin-binding proteins"/>
    <property type="match status" value="2"/>
</dbReference>
<reference evidence="9" key="2">
    <citation type="journal article" date="2018" name="Genome Res.">
        <title>The genomic architecture and molecular evolution of ant odorant receptors.</title>
        <authorList>
            <person name="McKenzie S.K."/>
            <person name="Kronauer D.J.C."/>
        </authorList>
    </citation>
    <scope>NUCLEOTIDE SEQUENCE [LARGE SCALE GENOMIC DNA]</scope>
    <source>
        <strain evidence="9">Clonal line C1</strain>
    </source>
</reference>
<dbReference type="Proteomes" id="UP000279307">
    <property type="component" value="Chromosome 1"/>
</dbReference>
<keyword evidence="3" id="KW-0677">Repeat</keyword>
<evidence type="ECO:0000256" key="1">
    <source>
        <dbReference type="ARBA" id="ARBA00022669"/>
    </source>
</evidence>
<reference evidence="8 10" key="1">
    <citation type="journal article" date="2014" name="Curr. Biol.">
        <title>The genome of the clonal raider ant Cerapachys biroi.</title>
        <authorList>
            <person name="Oxley P.R."/>
            <person name="Ji L."/>
            <person name="Fetter-Pruneda I."/>
            <person name="McKenzie S.K."/>
            <person name="Li C."/>
            <person name="Hu H."/>
            <person name="Zhang G."/>
            <person name="Kronauer D.J."/>
        </authorList>
    </citation>
    <scope>NUCLEOTIDE SEQUENCE [LARGE SCALE GENOMIC DNA]</scope>
</reference>
<sequence>MKGIYVIAIAFLACWSVITANENSDQDKSERSVFEGKQPSDEIPTRCLFHGKPSINSTIHLAHENDCTKYYKCFMSKRVEIECPIFGKREKRKLHFNTKEQVCDWPWHAGCTNCPGNPENGYPQTKISHETDDCNLYYECIDGEKHIRRCLNGLCFSRTCQACVQNRAGGNCDSSDHHRK</sequence>
<dbReference type="STRING" id="2015173.A0A026VTE5"/>
<keyword evidence="10" id="KW-1185">Reference proteome</keyword>
<reference evidence="9" key="3">
    <citation type="submission" date="2018-07" db="EMBL/GenBank/DDBJ databases">
        <authorList>
            <person name="Mckenzie S.K."/>
            <person name="Kronauer D.J.C."/>
        </authorList>
    </citation>
    <scope>NUCLEOTIDE SEQUENCE</scope>
    <source>
        <strain evidence="9">Clonal line C1</strain>
    </source>
</reference>
<dbReference type="Proteomes" id="UP000053097">
    <property type="component" value="Unassembled WGS sequence"/>
</dbReference>
<dbReference type="InterPro" id="IPR036508">
    <property type="entry name" value="Chitin-bd_dom_sf"/>
</dbReference>
<evidence type="ECO:0000313" key="9">
    <source>
        <dbReference type="EMBL" id="RLU27646.1"/>
    </source>
</evidence>
<dbReference type="EMBL" id="QOIP01000001">
    <property type="protein sequence ID" value="RLU27646.1"/>
    <property type="molecule type" value="Genomic_DNA"/>
</dbReference>
<evidence type="ECO:0000313" key="10">
    <source>
        <dbReference type="Proteomes" id="UP000053097"/>
    </source>
</evidence>
<evidence type="ECO:0000256" key="6">
    <source>
        <dbReference type="SAM" id="SignalP"/>
    </source>
</evidence>
<evidence type="ECO:0000259" key="7">
    <source>
        <dbReference type="PROSITE" id="PS50940"/>
    </source>
</evidence>
<dbReference type="GO" id="GO:0008061">
    <property type="term" value="F:chitin binding"/>
    <property type="evidence" value="ECO:0007669"/>
    <property type="project" value="UniProtKB-KW"/>
</dbReference>
<gene>
    <name evidence="9" type="ORF">DMN91_001450</name>
    <name evidence="8" type="ORF">X777_16720</name>
</gene>
<evidence type="ECO:0000313" key="8">
    <source>
        <dbReference type="EMBL" id="EZA47063.1"/>
    </source>
</evidence>
<organism evidence="8 10">
    <name type="scientific">Ooceraea biroi</name>
    <name type="common">Clonal raider ant</name>
    <name type="synonym">Cerapachys biroi</name>
    <dbReference type="NCBI Taxonomy" id="2015173"/>
    <lineage>
        <taxon>Eukaryota</taxon>
        <taxon>Metazoa</taxon>
        <taxon>Ecdysozoa</taxon>
        <taxon>Arthropoda</taxon>
        <taxon>Hexapoda</taxon>
        <taxon>Insecta</taxon>
        <taxon>Pterygota</taxon>
        <taxon>Neoptera</taxon>
        <taxon>Endopterygota</taxon>
        <taxon>Hymenoptera</taxon>
        <taxon>Apocrita</taxon>
        <taxon>Aculeata</taxon>
        <taxon>Formicoidea</taxon>
        <taxon>Formicidae</taxon>
        <taxon>Dorylinae</taxon>
        <taxon>Ooceraea</taxon>
    </lineage>
</organism>
<dbReference type="PROSITE" id="PS50940">
    <property type="entry name" value="CHIT_BIND_II"/>
    <property type="match status" value="1"/>
</dbReference>
<evidence type="ECO:0000256" key="2">
    <source>
        <dbReference type="ARBA" id="ARBA00022729"/>
    </source>
</evidence>
<dbReference type="OrthoDB" id="6020543at2759"/>
<proteinExistence type="predicted"/>
<dbReference type="AlphaFoldDB" id="A0A026VTE5"/>
<keyword evidence="1" id="KW-0147">Chitin-binding</keyword>
<dbReference type="EMBL" id="KK107965">
    <property type="protein sequence ID" value="EZA47063.1"/>
    <property type="molecule type" value="Genomic_DNA"/>
</dbReference>
<accession>A0A026VTE5</accession>
<keyword evidence="5" id="KW-0325">Glycoprotein</keyword>
<dbReference type="InterPro" id="IPR002557">
    <property type="entry name" value="Chitin-bd_dom"/>
</dbReference>
<keyword evidence="4" id="KW-1015">Disulfide bond</keyword>
<feature type="chain" id="PRO_5033208604" description="Chitin-binding type-2 domain-containing protein" evidence="6">
    <location>
        <begin position="21"/>
        <end position="180"/>
    </location>
</feature>
<feature type="domain" description="Chitin-binding type-2" evidence="7">
    <location>
        <begin position="111"/>
        <end position="174"/>
    </location>
</feature>
<keyword evidence="2 6" id="KW-0732">Signal</keyword>
<protein>
    <recommendedName>
        <fullName evidence="7">Chitin-binding type-2 domain-containing protein</fullName>
    </recommendedName>
</protein>
<evidence type="ECO:0000256" key="5">
    <source>
        <dbReference type="ARBA" id="ARBA00023180"/>
    </source>
</evidence>
<dbReference type="Pfam" id="PF01607">
    <property type="entry name" value="CBM_14"/>
    <property type="match status" value="2"/>
</dbReference>
<dbReference type="InterPro" id="IPR051940">
    <property type="entry name" value="Chitin_bind-dev_reg"/>
</dbReference>
<evidence type="ECO:0000256" key="3">
    <source>
        <dbReference type="ARBA" id="ARBA00022737"/>
    </source>
</evidence>
<dbReference type="PANTHER" id="PTHR23301:SF0">
    <property type="entry name" value="CHITIN-BINDING TYPE-2 DOMAIN-CONTAINING PROTEIN-RELATED"/>
    <property type="match status" value="1"/>
</dbReference>
<dbReference type="PANTHER" id="PTHR23301">
    <property type="entry name" value="CHITIN BINDING PERITROPHIN-A"/>
    <property type="match status" value="1"/>
</dbReference>
<feature type="signal peptide" evidence="6">
    <location>
        <begin position="1"/>
        <end position="20"/>
    </location>
</feature>
<dbReference type="GO" id="GO:0005576">
    <property type="term" value="C:extracellular region"/>
    <property type="evidence" value="ECO:0007669"/>
    <property type="project" value="InterPro"/>
</dbReference>
<dbReference type="Gene3D" id="2.170.140.10">
    <property type="entry name" value="Chitin binding domain"/>
    <property type="match status" value="2"/>
</dbReference>
<name>A0A026VTE5_OOCBI</name>
<dbReference type="OMA" id="ITFLGFW"/>
<dbReference type="SMART" id="SM00494">
    <property type="entry name" value="ChtBD2"/>
    <property type="match status" value="2"/>
</dbReference>
<evidence type="ECO:0000256" key="4">
    <source>
        <dbReference type="ARBA" id="ARBA00023157"/>
    </source>
</evidence>